<proteinExistence type="predicted"/>
<gene>
    <name evidence="2" type="ORF">CC80DRAFT_507682</name>
</gene>
<protein>
    <submittedName>
        <fullName evidence="2">Uncharacterized protein</fullName>
    </submittedName>
</protein>
<dbReference type="EMBL" id="ML977007">
    <property type="protein sequence ID" value="KAF1952938.1"/>
    <property type="molecule type" value="Genomic_DNA"/>
</dbReference>
<dbReference type="AlphaFoldDB" id="A0A6A5TKL5"/>
<feature type="compositionally biased region" description="Basic residues" evidence="1">
    <location>
        <begin position="117"/>
        <end position="129"/>
    </location>
</feature>
<dbReference type="Proteomes" id="UP000800035">
    <property type="component" value="Unassembled WGS sequence"/>
</dbReference>
<evidence type="ECO:0000313" key="3">
    <source>
        <dbReference type="Proteomes" id="UP000800035"/>
    </source>
</evidence>
<feature type="region of interest" description="Disordered" evidence="1">
    <location>
        <begin position="109"/>
        <end position="158"/>
    </location>
</feature>
<sequence>MYTSSSLGGSIFRANTVAGGVLKAVGAIFGILEKSRGAPPAPDYAALKIRKNWDDKILEEVGGDEVQWFNTHTKDIYSETIRLKWFAYHMWNSFYGGNYLEGHSSLRDDGERVGWKSPRRTKSSRRPWHRQAIIRISRSGTGVTSTESVTSSPFHSSR</sequence>
<accession>A0A6A5TKL5</accession>
<evidence type="ECO:0000256" key="1">
    <source>
        <dbReference type="SAM" id="MobiDB-lite"/>
    </source>
</evidence>
<reference evidence="2" key="1">
    <citation type="journal article" date="2020" name="Stud. Mycol.">
        <title>101 Dothideomycetes genomes: a test case for predicting lifestyles and emergence of pathogens.</title>
        <authorList>
            <person name="Haridas S."/>
            <person name="Albert R."/>
            <person name="Binder M."/>
            <person name="Bloem J."/>
            <person name="Labutti K."/>
            <person name="Salamov A."/>
            <person name="Andreopoulos B."/>
            <person name="Baker S."/>
            <person name="Barry K."/>
            <person name="Bills G."/>
            <person name="Bluhm B."/>
            <person name="Cannon C."/>
            <person name="Castanera R."/>
            <person name="Culley D."/>
            <person name="Daum C."/>
            <person name="Ezra D."/>
            <person name="Gonzalez J."/>
            <person name="Henrissat B."/>
            <person name="Kuo A."/>
            <person name="Liang C."/>
            <person name="Lipzen A."/>
            <person name="Lutzoni F."/>
            <person name="Magnuson J."/>
            <person name="Mondo S."/>
            <person name="Nolan M."/>
            <person name="Ohm R."/>
            <person name="Pangilinan J."/>
            <person name="Park H.-J."/>
            <person name="Ramirez L."/>
            <person name="Alfaro M."/>
            <person name="Sun H."/>
            <person name="Tritt A."/>
            <person name="Yoshinaga Y."/>
            <person name="Zwiers L.-H."/>
            <person name="Turgeon B."/>
            <person name="Goodwin S."/>
            <person name="Spatafora J."/>
            <person name="Crous P."/>
            <person name="Grigoriev I."/>
        </authorList>
    </citation>
    <scope>NUCLEOTIDE SEQUENCE</scope>
    <source>
        <strain evidence="2">CBS 675.92</strain>
    </source>
</reference>
<organism evidence="2 3">
    <name type="scientific">Byssothecium circinans</name>
    <dbReference type="NCBI Taxonomy" id="147558"/>
    <lineage>
        <taxon>Eukaryota</taxon>
        <taxon>Fungi</taxon>
        <taxon>Dikarya</taxon>
        <taxon>Ascomycota</taxon>
        <taxon>Pezizomycotina</taxon>
        <taxon>Dothideomycetes</taxon>
        <taxon>Pleosporomycetidae</taxon>
        <taxon>Pleosporales</taxon>
        <taxon>Massarineae</taxon>
        <taxon>Massarinaceae</taxon>
        <taxon>Byssothecium</taxon>
    </lineage>
</organism>
<keyword evidence="3" id="KW-1185">Reference proteome</keyword>
<evidence type="ECO:0000313" key="2">
    <source>
        <dbReference type="EMBL" id="KAF1952938.1"/>
    </source>
</evidence>
<name>A0A6A5TKL5_9PLEO</name>
<feature type="compositionally biased region" description="Low complexity" evidence="1">
    <location>
        <begin position="137"/>
        <end position="152"/>
    </location>
</feature>